<organism evidence="2 3">
    <name type="scientific">Oxytricha trifallax</name>
    <dbReference type="NCBI Taxonomy" id="1172189"/>
    <lineage>
        <taxon>Eukaryota</taxon>
        <taxon>Sar</taxon>
        <taxon>Alveolata</taxon>
        <taxon>Ciliophora</taxon>
        <taxon>Intramacronucleata</taxon>
        <taxon>Spirotrichea</taxon>
        <taxon>Stichotrichia</taxon>
        <taxon>Sporadotrichida</taxon>
        <taxon>Oxytrichidae</taxon>
        <taxon>Oxytrichinae</taxon>
        <taxon>Oxytricha</taxon>
    </lineage>
</organism>
<accession>A0A073ICC0</accession>
<dbReference type="AlphaFoldDB" id="A0A073ICC0"/>
<proteinExistence type="predicted"/>
<gene>
    <name evidence="2" type="ORF">OXYTRIMIC_233</name>
</gene>
<dbReference type="Gene3D" id="3.30.420.10">
    <property type="entry name" value="Ribonuclease H-like superfamily/Ribonuclease H"/>
    <property type="match status" value="1"/>
</dbReference>
<evidence type="ECO:0000313" key="2">
    <source>
        <dbReference type="EMBL" id="KEJ83017.1"/>
    </source>
</evidence>
<evidence type="ECO:0000313" key="3">
    <source>
        <dbReference type="Proteomes" id="UP000053232"/>
    </source>
</evidence>
<dbReference type="GO" id="GO:0003676">
    <property type="term" value="F:nucleic acid binding"/>
    <property type="evidence" value="ECO:0007669"/>
    <property type="project" value="InterPro"/>
</dbReference>
<comment type="caution">
    <text evidence="2">The sequence shown here is derived from an EMBL/GenBank/DDBJ whole genome shotgun (WGS) entry which is preliminary data.</text>
</comment>
<feature type="domain" description="Tc1-like transposase DDE" evidence="1">
    <location>
        <begin position="81"/>
        <end position="216"/>
    </location>
</feature>
<name>A0A073ICC0_9SPIT</name>
<dbReference type="InterPro" id="IPR038717">
    <property type="entry name" value="Tc1-like_DDE_dom"/>
</dbReference>
<dbReference type="Proteomes" id="UP000053232">
    <property type="component" value="Unassembled WGS sequence"/>
</dbReference>
<dbReference type="PANTHER" id="PTHR46564:SF1">
    <property type="entry name" value="TRANSPOSASE"/>
    <property type="match status" value="1"/>
</dbReference>
<protein>
    <recommendedName>
        <fullName evidence="1">Tc1-like transposase DDE domain-containing protein</fullName>
    </recommendedName>
</protein>
<dbReference type="Pfam" id="PF13358">
    <property type="entry name" value="DDE_3"/>
    <property type="match status" value="1"/>
</dbReference>
<reference evidence="3" key="1">
    <citation type="journal article" date="2014" name="Cell">
        <title>The Architecture of a Scrambled Genome Reveals Massive Levels of Genomic Rearrangement during Development.</title>
        <authorList>
            <person name="Chen X."/>
            <person name="Bracht J.R."/>
            <person name="Goldman A.D."/>
            <person name="Dolzhenko E."/>
            <person name="Clay D.M."/>
            <person name="Swart E.C."/>
            <person name="Perlman D.H."/>
            <person name="Doak T.G."/>
            <person name="Stuart A."/>
            <person name="Amemiya C.T."/>
            <person name="Sebra R.P."/>
            <person name="Landweber L.F."/>
        </authorList>
    </citation>
    <scope>NUCLEOTIDE SEQUENCE [LARGE SCALE GENOMIC DNA]</scope>
    <source>
        <strain evidence="3">JRB310</strain>
    </source>
</reference>
<dbReference type="EMBL" id="ARYC01001185">
    <property type="protein sequence ID" value="KEJ83017.1"/>
    <property type="molecule type" value="Genomic_DNA"/>
</dbReference>
<dbReference type="InterPro" id="IPR036397">
    <property type="entry name" value="RNaseH_sf"/>
</dbReference>
<sequence>MRQSGVVITTKIIQEELKNKLGLNVSKYHVIKYLRHDLGLSYHKVTQITPNHNTTISKLSRQLAAAEYIRAQYRGKIIINVDETIVQSTDNRNYTWASPGTTTLSTASRRMSKVSITAAACSNGQLFFTVNNGTTNSLTFINFLILLVKHLCKLDPWWYTKYLIIVDNAPYHKSSVTIDAIRKMRLPILFLGPYQFDLAPVEQVFRCIKQRDLNEARCPVSTKQIILKVIIDFQEADIKIYATFGVLDLQH</sequence>
<keyword evidence="3" id="KW-1185">Reference proteome</keyword>
<dbReference type="SMR" id="A0A073ICC0"/>
<evidence type="ECO:0000259" key="1">
    <source>
        <dbReference type="Pfam" id="PF13358"/>
    </source>
</evidence>
<dbReference type="PANTHER" id="PTHR46564">
    <property type="entry name" value="TRANSPOSASE"/>
    <property type="match status" value="1"/>
</dbReference>